<dbReference type="PROSITE" id="PS51352">
    <property type="entry name" value="THIOREDOXIN_2"/>
    <property type="match status" value="1"/>
</dbReference>
<dbReference type="EMBL" id="AP024086">
    <property type="protein sequence ID" value="BCL61401.1"/>
    <property type="molecule type" value="Genomic_DNA"/>
</dbReference>
<feature type="domain" description="Thioredoxin" evidence="1">
    <location>
        <begin position="8"/>
        <end position="121"/>
    </location>
</feature>
<dbReference type="GO" id="GO:0015035">
    <property type="term" value="F:protein-disulfide reductase activity"/>
    <property type="evidence" value="ECO:0007669"/>
    <property type="project" value="TreeGrafter"/>
</dbReference>
<organism evidence="2 3">
    <name type="scientific">Desulfomarina profundi</name>
    <dbReference type="NCBI Taxonomy" id="2772557"/>
    <lineage>
        <taxon>Bacteria</taxon>
        <taxon>Pseudomonadati</taxon>
        <taxon>Thermodesulfobacteriota</taxon>
        <taxon>Desulfobulbia</taxon>
        <taxon>Desulfobulbales</taxon>
        <taxon>Desulfobulbaceae</taxon>
        <taxon>Desulfomarina</taxon>
    </lineage>
</organism>
<dbReference type="GO" id="GO:0005829">
    <property type="term" value="C:cytosol"/>
    <property type="evidence" value="ECO:0007669"/>
    <property type="project" value="TreeGrafter"/>
</dbReference>
<reference evidence="2" key="1">
    <citation type="submission" date="2020-09" db="EMBL/GenBank/DDBJ databases">
        <title>Desulfogranum mesoprofundum gen. nov., sp. nov., a novel mesophilic, sulfate-reducing chemolithoautotroph isolated from a deep-sea hydrothermal vent chimney in the Suiyo Seamount.</title>
        <authorList>
            <person name="Hashimoto Y."/>
            <person name="Nakagawa S."/>
        </authorList>
    </citation>
    <scope>NUCLEOTIDE SEQUENCE</scope>
    <source>
        <strain evidence="2">KT2</strain>
    </source>
</reference>
<dbReference type="CDD" id="cd02947">
    <property type="entry name" value="TRX_family"/>
    <property type="match status" value="1"/>
</dbReference>
<dbReference type="AlphaFoldDB" id="A0A8D5JRU2"/>
<keyword evidence="3" id="KW-1185">Reference proteome</keyword>
<name>A0A8D5JRU2_9BACT</name>
<protein>
    <recommendedName>
        <fullName evidence="1">Thioredoxin domain-containing protein</fullName>
    </recommendedName>
</protein>
<dbReference type="Pfam" id="PF00085">
    <property type="entry name" value="Thioredoxin"/>
    <property type="match status" value="1"/>
</dbReference>
<dbReference type="GO" id="GO:0045454">
    <property type="term" value="P:cell redox homeostasis"/>
    <property type="evidence" value="ECO:0007669"/>
    <property type="project" value="TreeGrafter"/>
</dbReference>
<dbReference type="KEGG" id="dbk:DGMP_20940"/>
<evidence type="ECO:0000259" key="1">
    <source>
        <dbReference type="PROSITE" id="PS51352"/>
    </source>
</evidence>
<dbReference type="RefSeq" id="WP_228853857.1">
    <property type="nucleotide sequence ID" value="NZ_AP024086.1"/>
</dbReference>
<accession>A0A8D5JRU2</accession>
<dbReference type="PANTHER" id="PTHR45663:SF11">
    <property type="entry name" value="GEO12009P1"/>
    <property type="match status" value="1"/>
</dbReference>
<gene>
    <name evidence="2" type="ORF">DGMP_20940</name>
</gene>
<evidence type="ECO:0000313" key="3">
    <source>
        <dbReference type="Proteomes" id="UP000826725"/>
    </source>
</evidence>
<dbReference type="Proteomes" id="UP000826725">
    <property type="component" value="Chromosome"/>
</dbReference>
<evidence type="ECO:0000313" key="2">
    <source>
        <dbReference type="EMBL" id="BCL61401.1"/>
    </source>
</evidence>
<dbReference type="InterPro" id="IPR013766">
    <property type="entry name" value="Thioredoxin_domain"/>
</dbReference>
<dbReference type="PANTHER" id="PTHR45663">
    <property type="entry name" value="GEO12009P1"/>
    <property type="match status" value="1"/>
</dbReference>
<sequence length="121" mass="13977">MHDIKKIVTVVALFFVFPIQAAWCAPEIPVKDTVTMVDLGSTTCIPCKLMEPILKELRQEYKGRVEILFVDVFKKRDTARRFGIRAIPTQIFFDATGKEIWRHAGFLEKKVIKQKLDVLLQ</sequence>
<proteinExistence type="predicted"/>